<keyword evidence="4 9" id="KW-0812">Transmembrane</keyword>
<evidence type="ECO:0000256" key="7">
    <source>
        <dbReference type="ARBA" id="ARBA00023136"/>
    </source>
</evidence>
<dbReference type="OrthoDB" id="421009at2759"/>
<dbReference type="PANTHER" id="PTHR19957:SF3">
    <property type="entry name" value="SYNTAXIN-5"/>
    <property type="match status" value="1"/>
</dbReference>
<evidence type="ECO:0000259" key="10">
    <source>
        <dbReference type="PROSITE" id="PS50192"/>
    </source>
</evidence>
<evidence type="ECO:0000256" key="6">
    <source>
        <dbReference type="ARBA" id="ARBA00023054"/>
    </source>
</evidence>
<dbReference type="PhylomeDB" id="A0A0D2WW75"/>
<sequence length="237" mass="26719">MSLFVCVLSVAKKKSLFDDRPVEIQELTYIIKQSIGQLNEQIAQLQRSQSGSKRREQEKKHSDNVVVSLQSKLANMSKEFKSVLEVRTQNLKDQQERREHYSTGPALAGSLDAPSSSGGAGSIALDLTGSNYQQMQQMQLVDKQDAYIRSREDAVTTIESTIVELGGIFQQLGTLIHEQGQMVERIDANIEETEVNINLAHSEIAKYFENISSNRWLMIKIFAVLIVFFIVFVVFFA</sequence>
<dbReference type="STRING" id="595528.A0A0D2WW75"/>
<keyword evidence="7 9" id="KW-0472">Membrane</keyword>
<keyword evidence="3" id="KW-0813">Transport</keyword>
<dbReference type="GO" id="GO:0000149">
    <property type="term" value="F:SNARE binding"/>
    <property type="evidence" value="ECO:0007669"/>
    <property type="project" value="TreeGrafter"/>
</dbReference>
<dbReference type="eggNOG" id="KOG0812">
    <property type="taxonomic scope" value="Eukaryota"/>
</dbReference>
<reference evidence="12" key="1">
    <citation type="submission" date="2011-02" db="EMBL/GenBank/DDBJ databases">
        <title>The Genome Sequence of Capsaspora owczarzaki ATCC 30864.</title>
        <authorList>
            <person name="Russ C."/>
            <person name="Cuomo C."/>
            <person name="Burger G."/>
            <person name="Gray M.W."/>
            <person name="Holland P.W.H."/>
            <person name="King N."/>
            <person name="Lang F.B.F."/>
            <person name="Roger A.J."/>
            <person name="Ruiz-Trillo I."/>
            <person name="Young S.K."/>
            <person name="Zeng Q."/>
            <person name="Gargeya S."/>
            <person name="Alvarado L."/>
            <person name="Berlin A."/>
            <person name="Chapman S.B."/>
            <person name="Chen Z."/>
            <person name="Freedman E."/>
            <person name="Gellesch M."/>
            <person name="Goldberg J."/>
            <person name="Griggs A."/>
            <person name="Gujja S."/>
            <person name="Heilman E."/>
            <person name="Heiman D."/>
            <person name="Howarth C."/>
            <person name="Mehta T."/>
            <person name="Neiman D."/>
            <person name="Pearson M."/>
            <person name="Roberts A."/>
            <person name="Saif S."/>
            <person name="Shea T."/>
            <person name="Shenoy N."/>
            <person name="Sisk P."/>
            <person name="Stolte C."/>
            <person name="Sykes S."/>
            <person name="White J."/>
            <person name="Yandava C."/>
            <person name="Haas B."/>
            <person name="Nusbaum C."/>
            <person name="Birren B."/>
        </authorList>
    </citation>
    <scope>NUCLEOTIDE SEQUENCE</scope>
    <source>
        <strain evidence="12">ATCC 30864</strain>
    </source>
</reference>
<dbReference type="GO" id="GO:0006906">
    <property type="term" value="P:vesicle fusion"/>
    <property type="evidence" value="ECO:0007669"/>
    <property type="project" value="TreeGrafter"/>
</dbReference>
<dbReference type="InParanoid" id="A0A0D2WW75"/>
<dbReference type="SUPFAM" id="SSF47661">
    <property type="entry name" value="t-snare proteins"/>
    <property type="match status" value="1"/>
</dbReference>
<keyword evidence="12" id="KW-1185">Reference proteome</keyword>
<evidence type="ECO:0000256" key="5">
    <source>
        <dbReference type="ARBA" id="ARBA00022989"/>
    </source>
</evidence>
<dbReference type="InterPro" id="IPR000727">
    <property type="entry name" value="T_SNARE_dom"/>
</dbReference>
<dbReference type="FunCoup" id="A0A0D2WW75">
    <property type="interactions" value="522"/>
</dbReference>
<evidence type="ECO:0000256" key="8">
    <source>
        <dbReference type="SAM" id="MobiDB-lite"/>
    </source>
</evidence>
<dbReference type="InterPro" id="IPR045242">
    <property type="entry name" value="Syntaxin"/>
</dbReference>
<evidence type="ECO:0000256" key="2">
    <source>
        <dbReference type="ARBA" id="ARBA00009063"/>
    </source>
</evidence>
<feature type="compositionally biased region" description="Low complexity" evidence="8">
    <location>
        <begin position="105"/>
        <end position="115"/>
    </location>
</feature>
<evidence type="ECO:0000256" key="9">
    <source>
        <dbReference type="SAM" id="Phobius"/>
    </source>
</evidence>
<proteinExistence type="inferred from homology"/>
<dbReference type="GO" id="GO:0048278">
    <property type="term" value="P:vesicle docking"/>
    <property type="evidence" value="ECO:0007669"/>
    <property type="project" value="TreeGrafter"/>
</dbReference>
<dbReference type="GO" id="GO:0006886">
    <property type="term" value="P:intracellular protein transport"/>
    <property type="evidence" value="ECO:0007669"/>
    <property type="project" value="InterPro"/>
</dbReference>
<dbReference type="InterPro" id="IPR006012">
    <property type="entry name" value="Syntaxin/epimorphin_CS"/>
</dbReference>
<feature type="transmembrane region" description="Helical" evidence="9">
    <location>
        <begin position="216"/>
        <end position="236"/>
    </location>
</feature>
<dbReference type="Gene3D" id="1.20.58.70">
    <property type="match status" value="1"/>
</dbReference>
<dbReference type="Proteomes" id="UP000008743">
    <property type="component" value="Unassembled WGS sequence"/>
</dbReference>
<dbReference type="SMART" id="SM00397">
    <property type="entry name" value="t_SNARE"/>
    <property type="match status" value="1"/>
</dbReference>
<evidence type="ECO:0000256" key="3">
    <source>
        <dbReference type="ARBA" id="ARBA00022448"/>
    </source>
</evidence>
<feature type="region of interest" description="Disordered" evidence="8">
    <location>
        <begin position="93"/>
        <end position="115"/>
    </location>
</feature>
<dbReference type="EMBL" id="KE346373">
    <property type="protein sequence ID" value="KJE97195.1"/>
    <property type="molecule type" value="Genomic_DNA"/>
</dbReference>
<protein>
    <submittedName>
        <fullName evidence="11">Syntaxin 5A</fullName>
    </submittedName>
</protein>
<feature type="domain" description="T-SNARE coiled-coil homology" evidence="10">
    <location>
        <begin position="145"/>
        <end position="207"/>
    </location>
</feature>
<dbReference type="Pfam" id="PF05739">
    <property type="entry name" value="SNARE"/>
    <property type="match status" value="1"/>
</dbReference>
<dbReference type="PROSITE" id="PS50192">
    <property type="entry name" value="T_SNARE"/>
    <property type="match status" value="1"/>
</dbReference>
<organism evidence="11 12">
    <name type="scientific">Capsaspora owczarzaki (strain ATCC 30864)</name>
    <dbReference type="NCBI Taxonomy" id="595528"/>
    <lineage>
        <taxon>Eukaryota</taxon>
        <taxon>Filasterea</taxon>
        <taxon>Capsaspora</taxon>
    </lineage>
</organism>
<dbReference type="CDD" id="cd15844">
    <property type="entry name" value="SNARE_syntaxin5"/>
    <property type="match status" value="1"/>
</dbReference>
<dbReference type="GO" id="GO:0005484">
    <property type="term" value="F:SNAP receptor activity"/>
    <property type="evidence" value="ECO:0007669"/>
    <property type="project" value="InterPro"/>
</dbReference>
<dbReference type="GO" id="GO:0000139">
    <property type="term" value="C:Golgi membrane"/>
    <property type="evidence" value="ECO:0007669"/>
    <property type="project" value="TreeGrafter"/>
</dbReference>
<evidence type="ECO:0000313" key="11">
    <source>
        <dbReference type="EMBL" id="KJE97195.1"/>
    </source>
</evidence>
<gene>
    <name evidence="11" type="ORF">CAOG_007641</name>
</gene>
<dbReference type="PROSITE" id="PS00914">
    <property type="entry name" value="SYNTAXIN"/>
    <property type="match status" value="1"/>
</dbReference>
<accession>A0A0D2WW75</accession>
<dbReference type="GO" id="GO:0006888">
    <property type="term" value="P:endoplasmic reticulum to Golgi vesicle-mediated transport"/>
    <property type="evidence" value="ECO:0007669"/>
    <property type="project" value="TreeGrafter"/>
</dbReference>
<dbReference type="InterPro" id="IPR010989">
    <property type="entry name" value="SNARE"/>
</dbReference>
<comment type="similarity">
    <text evidence="2">Belongs to the syntaxin family.</text>
</comment>
<evidence type="ECO:0000256" key="4">
    <source>
        <dbReference type="ARBA" id="ARBA00022692"/>
    </source>
</evidence>
<keyword evidence="5 9" id="KW-1133">Transmembrane helix</keyword>
<name>A0A0D2WW75_CAPO3</name>
<evidence type="ECO:0000256" key="1">
    <source>
        <dbReference type="ARBA" id="ARBA00004211"/>
    </source>
</evidence>
<dbReference type="AlphaFoldDB" id="A0A0D2WW75"/>
<comment type="subcellular location">
    <subcellularLocation>
        <location evidence="1">Membrane</location>
        <topology evidence="1">Single-pass type IV membrane protein</topology>
    </subcellularLocation>
</comment>
<dbReference type="GO" id="GO:0031201">
    <property type="term" value="C:SNARE complex"/>
    <property type="evidence" value="ECO:0007669"/>
    <property type="project" value="TreeGrafter"/>
</dbReference>
<keyword evidence="6" id="KW-0175">Coiled coil</keyword>
<evidence type="ECO:0000313" key="12">
    <source>
        <dbReference type="Proteomes" id="UP000008743"/>
    </source>
</evidence>
<dbReference type="PANTHER" id="PTHR19957">
    <property type="entry name" value="SYNTAXIN"/>
    <property type="match status" value="1"/>
</dbReference>